<dbReference type="SUPFAM" id="SSF50729">
    <property type="entry name" value="PH domain-like"/>
    <property type="match status" value="1"/>
</dbReference>
<organism evidence="1 2">
    <name type="scientific">Anas platyrhynchos</name>
    <name type="common">Mallard</name>
    <name type="synonym">Anas boschas</name>
    <dbReference type="NCBI Taxonomy" id="8839"/>
    <lineage>
        <taxon>Eukaryota</taxon>
        <taxon>Metazoa</taxon>
        <taxon>Chordata</taxon>
        <taxon>Craniata</taxon>
        <taxon>Vertebrata</taxon>
        <taxon>Euteleostomi</taxon>
        <taxon>Archelosauria</taxon>
        <taxon>Archosauria</taxon>
        <taxon>Dinosauria</taxon>
        <taxon>Saurischia</taxon>
        <taxon>Theropoda</taxon>
        <taxon>Coelurosauria</taxon>
        <taxon>Aves</taxon>
        <taxon>Neognathae</taxon>
        <taxon>Galloanserae</taxon>
        <taxon>Anseriformes</taxon>
        <taxon>Anatidae</taxon>
        <taxon>Anatinae</taxon>
        <taxon>Anas</taxon>
    </lineage>
</organism>
<dbReference type="Gene3D" id="2.30.29.30">
    <property type="entry name" value="Pleckstrin-homology domain (PH domain)/Phosphotyrosine-binding domain (PTB)"/>
    <property type="match status" value="1"/>
</dbReference>
<evidence type="ECO:0000313" key="2">
    <source>
        <dbReference type="Proteomes" id="UP000296049"/>
    </source>
</evidence>
<name>R0JJ08_ANAPL</name>
<protein>
    <submittedName>
        <fullName evidence="1">Uncharacterized protein</fullName>
    </submittedName>
</protein>
<gene>
    <name evidence="1" type="ORF">Anapl_10831</name>
</gene>
<dbReference type="EMBL" id="KB743739">
    <property type="protein sequence ID" value="EOA97245.1"/>
    <property type="molecule type" value="Genomic_DNA"/>
</dbReference>
<proteinExistence type="predicted"/>
<sequence>MDVEIYRFKKWTNYIFWYQNRCFEIRGLWLHYYWDTDDVGNVIRGSMNLKNATAWRVNEKKLHLSNHSLIYYLKSDSKKDMDIFVRKLKELNVVITDS</sequence>
<dbReference type="AlphaFoldDB" id="R0JJ08"/>
<evidence type="ECO:0000313" key="1">
    <source>
        <dbReference type="EMBL" id="EOA97245.1"/>
    </source>
</evidence>
<accession>R0JJ08</accession>
<keyword evidence="2" id="KW-1185">Reference proteome</keyword>
<reference evidence="2" key="1">
    <citation type="journal article" date="2013" name="Nat. Genet.">
        <title>The duck genome and transcriptome provide insight into an avian influenza virus reservoir species.</title>
        <authorList>
            <person name="Huang Y."/>
            <person name="Li Y."/>
            <person name="Burt D.W."/>
            <person name="Chen H."/>
            <person name="Zhang Y."/>
            <person name="Qian W."/>
            <person name="Kim H."/>
            <person name="Gan S."/>
            <person name="Zhao Y."/>
            <person name="Li J."/>
            <person name="Yi K."/>
            <person name="Feng H."/>
            <person name="Zhu P."/>
            <person name="Li B."/>
            <person name="Liu Q."/>
            <person name="Fairley S."/>
            <person name="Magor K.E."/>
            <person name="Du Z."/>
            <person name="Hu X."/>
            <person name="Goodman L."/>
            <person name="Tafer H."/>
            <person name="Vignal A."/>
            <person name="Lee T."/>
            <person name="Kim K.W."/>
            <person name="Sheng Z."/>
            <person name="An Y."/>
            <person name="Searle S."/>
            <person name="Herrero J."/>
            <person name="Groenen M.A."/>
            <person name="Crooijmans R.P."/>
            <person name="Faraut T."/>
            <person name="Cai Q."/>
            <person name="Webster R.G."/>
            <person name="Aldridge J.R."/>
            <person name="Warren W.C."/>
            <person name="Bartschat S."/>
            <person name="Kehr S."/>
            <person name="Marz M."/>
            <person name="Stadler P.F."/>
            <person name="Smith J."/>
            <person name="Kraus R.H."/>
            <person name="Zhao Y."/>
            <person name="Ren L."/>
            <person name="Fei J."/>
            <person name="Morisson M."/>
            <person name="Kaiser P."/>
            <person name="Griffin D.K."/>
            <person name="Rao M."/>
            <person name="Pitel F."/>
            <person name="Wang J."/>
            <person name="Li N."/>
        </authorList>
    </citation>
    <scope>NUCLEOTIDE SEQUENCE [LARGE SCALE GENOMIC DNA]</scope>
</reference>
<dbReference type="InterPro" id="IPR011993">
    <property type="entry name" value="PH-like_dom_sf"/>
</dbReference>
<dbReference type="Proteomes" id="UP000296049">
    <property type="component" value="Unassembled WGS sequence"/>
</dbReference>